<organism evidence="2 3">
    <name type="scientific">Plesiomonas shigelloides</name>
    <name type="common">Aeromonas shigelloides</name>
    <dbReference type="NCBI Taxonomy" id="703"/>
    <lineage>
        <taxon>Bacteria</taxon>
        <taxon>Pseudomonadati</taxon>
        <taxon>Pseudomonadota</taxon>
        <taxon>Gammaproteobacteria</taxon>
        <taxon>Enterobacterales</taxon>
        <taxon>Enterobacteriaceae</taxon>
        <taxon>Plesiomonas</taxon>
    </lineage>
</organism>
<dbReference type="AlphaFoldDB" id="A0A2P1VPN2"/>
<comment type="subcellular location">
    <subcellularLocation>
        <location evidence="1">Cell outer membrane</location>
        <topology evidence="1">Lipid-anchor</topology>
    </subcellularLocation>
</comment>
<comment type="similarity">
    <text evidence="1">Belongs to the BamC family.</text>
</comment>
<accession>A0A2P1VPN2</accession>
<dbReference type="NCBIfam" id="NF008674">
    <property type="entry name" value="PRK11679.1"/>
    <property type="match status" value="1"/>
</dbReference>
<evidence type="ECO:0000313" key="2">
    <source>
        <dbReference type="EMBL" id="MBO1108817.1"/>
    </source>
</evidence>
<comment type="subunit">
    <text evidence="1">Part of the Bam complex, which is composed of the outer membrane protein BamA, and four lipoproteins BamB, BamC, BamD and BamE.</text>
</comment>
<dbReference type="GO" id="GO:0009279">
    <property type="term" value="C:cell outer membrane"/>
    <property type="evidence" value="ECO:0007669"/>
    <property type="project" value="UniProtKB-SubCell"/>
</dbReference>
<dbReference type="InterPro" id="IPR010653">
    <property type="entry name" value="NlpB/DapX"/>
</dbReference>
<dbReference type="EMBL" id="JAFNAA010000011">
    <property type="protein sequence ID" value="MBO1108817.1"/>
    <property type="molecule type" value="Genomic_DNA"/>
</dbReference>
<keyword evidence="1" id="KW-0564">Palmitate</keyword>
<dbReference type="PROSITE" id="PS51257">
    <property type="entry name" value="PROKAR_LIPOPROTEIN"/>
    <property type="match status" value="1"/>
</dbReference>
<dbReference type="Proteomes" id="UP000664658">
    <property type="component" value="Unassembled WGS sequence"/>
</dbReference>
<evidence type="ECO:0000313" key="3">
    <source>
        <dbReference type="Proteomes" id="UP000664658"/>
    </source>
</evidence>
<dbReference type="HAMAP" id="MF_00924">
    <property type="entry name" value="OM_assembly_BamC"/>
    <property type="match status" value="1"/>
</dbReference>
<dbReference type="RefSeq" id="WP_010862351.1">
    <property type="nucleotide sequence ID" value="NZ_CP027852.1"/>
</dbReference>
<dbReference type="Gene3D" id="3.30.530.50">
    <property type="match status" value="1"/>
</dbReference>
<dbReference type="GeneID" id="69705547"/>
<gene>
    <name evidence="1 2" type="primary">bamC</name>
    <name evidence="2" type="ORF">J2R62_11385</name>
</gene>
<sequence length="359" mass="38790">MSHSLKGTAVLKNTLSVKSVLGLSLVMALTACSSDGGRFKREVNGNDSYLNTPAQTAMVWPAGVSAPLASNDYAIPSAGQGPVGKQVDVRPPQQVMPLLNGSRTQSEGNLSQVIMEGRLYPAQTLWGNLLSALQQEKVTIASQSAADMTLTTDWVNWTQSDEVQNMRARYQLQVQSQGYNTVLQSRLTELQDSQGQSVTESTEIQRYNAMLLNNLMSTMDAQSRAQEAARLAQQGAVLNVQAGQDNTGLPVYIVRAGYDVVWARLPATLSKLGFTVEERNRPQGQMTLSYKNIGDSGWSALSAKDPQLSRSEYKLQVGDLGNRTSLALTDADGKPLSDSSFEALLPAVQAVFDSQAVNQ</sequence>
<keyword evidence="1" id="KW-0732">Signal</keyword>
<comment type="caution">
    <text evidence="2">The sequence shown here is derived from an EMBL/GenBank/DDBJ whole genome shotgun (WGS) entry which is preliminary data.</text>
</comment>
<reference evidence="2" key="1">
    <citation type="submission" date="2021-03" db="EMBL/GenBank/DDBJ databases">
        <title>Plesiomonas shigelloides zfcc0051, isolated from zebrafish feces.</title>
        <authorList>
            <person name="Vanderhoek Z."/>
            <person name="Gaulke C."/>
        </authorList>
    </citation>
    <scope>NUCLEOTIDE SEQUENCE</scope>
    <source>
        <strain evidence="2">Zfcc0051</strain>
    </source>
</reference>
<proteinExistence type="inferred from homology"/>
<comment type="function">
    <text evidence="1">Part of the outer membrane protein assembly complex, which is involved in assembly and insertion of beta-barrel proteins into the outer membrane.</text>
</comment>
<keyword evidence="1" id="KW-0472">Membrane</keyword>
<dbReference type="InterPro" id="IPR014524">
    <property type="entry name" value="BamC"/>
</dbReference>
<keyword evidence="1" id="KW-0449">Lipoprotein</keyword>
<evidence type="ECO:0000256" key="1">
    <source>
        <dbReference type="HAMAP-Rule" id="MF_00924"/>
    </source>
</evidence>
<dbReference type="GO" id="GO:0043165">
    <property type="term" value="P:Gram-negative-bacterium-type cell outer membrane assembly"/>
    <property type="evidence" value="ECO:0007669"/>
    <property type="project" value="UniProtKB-UniRule"/>
</dbReference>
<dbReference type="Gene3D" id="3.30.310.170">
    <property type="entry name" value="Outer membrane protein assembly factor BamC"/>
    <property type="match status" value="1"/>
</dbReference>
<protein>
    <recommendedName>
        <fullName evidence="1">Outer membrane protein assembly factor BamC</fullName>
    </recommendedName>
</protein>
<dbReference type="InterPro" id="IPR042268">
    <property type="entry name" value="BamC_C"/>
</dbReference>
<dbReference type="GO" id="GO:0051205">
    <property type="term" value="P:protein insertion into membrane"/>
    <property type="evidence" value="ECO:0007669"/>
    <property type="project" value="UniProtKB-UniRule"/>
</dbReference>
<dbReference type="Pfam" id="PF06804">
    <property type="entry name" value="Lipoprotein_18"/>
    <property type="match status" value="1"/>
</dbReference>
<keyword evidence="1" id="KW-0998">Cell outer membrane</keyword>
<name>A0A2P1VPN2_PLESH</name>